<proteinExistence type="inferred from homology"/>
<accession>A0A0C2ZFR5</accession>
<protein>
    <recommendedName>
        <fullName evidence="4">Alpha/beta hydrolase fold-3 domain-containing protein</fullName>
    </recommendedName>
</protein>
<dbReference type="InterPro" id="IPR029058">
    <property type="entry name" value="AB_hydrolase_fold"/>
</dbReference>
<evidence type="ECO:0000313" key="5">
    <source>
        <dbReference type="EMBL" id="KIM51707.1"/>
    </source>
</evidence>
<keyword evidence="6" id="KW-1185">Reference proteome</keyword>
<evidence type="ECO:0000256" key="1">
    <source>
        <dbReference type="ARBA" id="ARBA00010515"/>
    </source>
</evidence>
<organism evidence="5 6">
    <name type="scientific">Scleroderma citrinum Foug A</name>
    <dbReference type="NCBI Taxonomy" id="1036808"/>
    <lineage>
        <taxon>Eukaryota</taxon>
        <taxon>Fungi</taxon>
        <taxon>Dikarya</taxon>
        <taxon>Basidiomycota</taxon>
        <taxon>Agaricomycotina</taxon>
        <taxon>Agaricomycetes</taxon>
        <taxon>Agaricomycetidae</taxon>
        <taxon>Boletales</taxon>
        <taxon>Sclerodermatineae</taxon>
        <taxon>Sclerodermataceae</taxon>
        <taxon>Scleroderma</taxon>
    </lineage>
</organism>
<dbReference type="HOGENOM" id="CLU_019364_1_1_1"/>
<name>A0A0C2ZFR5_9AGAM</name>
<dbReference type="AlphaFoldDB" id="A0A0C2ZFR5"/>
<comment type="similarity">
    <text evidence="1">Belongs to the 'GDXG' lipolytic enzyme family.</text>
</comment>
<dbReference type="EMBL" id="KN822244">
    <property type="protein sequence ID" value="KIM51707.1"/>
    <property type="molecule type" value="Genomic_DNA"/>
</dbReference>
<evidence type="ECO:0000256" key="2">
    <source>
        <dbReference type="ARBA" id="ARBA00022801"/>
    </source>
</evidence>
<feature type="domain" description="Alpha/beta hydrolase fold-3" evidence="4">
    <location>
        <begin position="18"/>
        <end position="116"/>
    </location>
</feature>
<dbReference type="Pfam" id="PF07859">
    <property type="entry name" value="Abhydrolase_3"/>
    <property type="match status" value="1"/>
</dbReference>
<dbReference type="PANTHER" id="PTHR48081:SF26">
    <property type="entry name" value="ALPHA_BETA HYDROLASE FOLD-3 DOMAIN-CONTAINING PROTEIN"/>
    <property type="match status" value="1"/>
</dbReference>
<reference evidence="5 6" key="1">
    <citation type="submission" date="2014-04" db="EMBL/GenBank/DDBJ databases">
        <authorList>
            <consortium name="DOE Joint Genome Institute"/>
            <person name="Kuo A."/>
            <person name="Kohler A."/>
            <person name="Nagy L.G."/>
            <person name="Floudas D."/>
            <person name="Copeland A."/>
            <person name="Barry K.W."/>
            <person name="Cichocki N."/>
            <person name="Veneault-Fourrey C."/>
            <person name="LaButti K."/>
            <person name="Lindquist E.A."/>
            <person name="Lipzen A."/>
            <person name="Lundell T."/>
            <person name="Morin E."/>
            <person name="Murat C."/>
            <person name="Sun H."/>
            <person name="Tunlid A."/>
            <person name="Henrissat B."/>
            <person name="Grigoriev I.V."/>
            <person name="Hibbett D.S."/>
            <person name="Martin F."/>
            <person name="Nordberg H.P."/>
            <person name="Cantor M.N."/>
            <person name="Hua S.X."/>
        </authorList>
    </citation>
    <scope>NUCLEOTIDE SEQUENCE [LARGE SCALE GENOMIC DNA]</scope>
    <source>
        <strain evidence="5 6">Foug A</strain>
    </source>
</reference>
<dbReference type="Proteomes" id="UP000053989">
    <property type="component" value="Unassembled WGS sequence"/>
</dbReference>
<dbReference type="OrthoDB" id="2152029at2759"/>
<evidence type="ECO:0000313" key="6">
    <source>
        <dbReference type="Proteomes" id="UP000053989"/>
    </source>
</evidence>
<dbReference type="PANTHER" id="PTHR48081">
    <property type="entry name" value="AB HYDROLASE SUPERFAMILY PROTEIN C4A8.06C"/>
    <property type="match status" value="1"/>
</dbReference>
<dbReference type="InterPro" id="IPR033140">
    <property type="entry name" value="Lipase_GDXG_put_SER_AS"/>
</dbReference>
<gene>
    <name evidence="5" type="ORF">SCLCIDRAFT_1224276</name>
</gene>
<evidence type="ECO:0000256" key="3">
    <source>
        <dbReference type="PROSITE-ProRule" id="PRU10038"/>
    </source>
</evidence>
<sequence>MPPIYHNLLQLAADAPHLLSVEYRLSSTHPLPEQHPFPAALLDALAGYIHLVDVMGYDPSDIIVAGDSAGGNLALALTRYLVENKGRAGTEKSTLPAPPGHLLLISPWTDLSNSHADTHLMFNPPGANRELARSAYSNDMDSLGDNFQGGKGYPSFGSLAYLGPFGLGMALSNRYISPASLYRSLEASFTGFPRTIILAGGAERFLDQICTLRDRMMRDMGEGQVTYYEETDGIHSFIGYPSHPGYRAALDAIRDWLVRD</sequence>
<dbReference type="STRING" id="1036808.A0A0C2ZFR5"/>
<reference evidence="6" key="2">
    <citation type="submission" date="2015-01" db="EMBL/GenBank/DDBJ databases">
        <title>Evolutionary Origins and Diversification of the Mycorrhizal Mutualists.</title>
        <authorList>
            <consortium name="DOE Joint Genome Institute"/>
            <consortium name="Mycorrhizal Genomics Consortium"/>
            <person name="Kohler A."/>
            <person name="Kuo A."/>
            <person name="Nagy L.G."/>
            <person name="Floudas D."/>
            <person name="Copeland A."/>
            <person name="Barry K.W."/>
            <person name="Cichocki N."/>
            <person name="Veneault-Fourrey C."/>
            <person name="LaButti K."/>
            <person name="Lindquist E.A."/>
            <person name="Lipzen A."/>
            <person name="Lundell T."/>
            <person name="Morin E."/>
            <person name="Murat C."/>
            <person name="Riley R."/>
            <person name="Ohm R."/>
            <person name="Sun H."/>
            <person name="Tunlid A."/>
            <person name="Henrissat B."/>
            <person name="Grigoriev I.V."/>
            <person name="Hibbett D.S."/>
            <person name="Martin F."/>
        </authorList>
    </citation>
    <scope>NUCLEOTIDE SEQUENCE [LARGE SCALE GENOMIC DNA]</scope>
    <source>
        <strain evidence="6">Foug A</strain>
    </source>
</reference>
<dbReference type="Gene3D" id="3.40.50.1820">
    <property type="entry name" value="alpha/beta hydrolase"/>
    <property type="match status" value="1"/>
</dbReference>
<evidence type="ECO:0000259" key="4">
    <source>
        <dbReference type="Pfam" id="PF07859"/>
    </source>
</evidence>
<dbReference type="InterPro" id="IPR050300">
    <property type="entry name" value="GDXG_lipolytic_enzyme"/>
</dbReference>
<feature type="active site" evidence="3">
    <location>
        <position position="68"/>
    </location>
</feature>
<dbReference type="SUPFAM" id="SSF53474">
    <property type="entry name" value="alpha/beta-Hydrolases"/>
    <property type="match status" value="1"/>
</dbReference>
<keyword evidence="2" id="KW-0378">Hydrolase</keyword>
<dbReference type="InterPro" id="IPR013094">
    <property type="entry name" value="AB_hydrolase_3"/>
</dbReference>
<dbReference type="InParanoid" id="A0A0C2ZFR5"/>
<dbReference type="GO" id="GO:0016787">
    <property type="term" value="F:hydrolase activity"/>
    <property type="evidence" value="ECO:0007669"/>
    <property type="project" value="UniProtKB-KW"/>
</dbReference>
<dbReference type="PROSITE" id="PS01174">
    <property type="entry name" value="LIPASE_GDXG_SER"/>
    <property type="match status" value="1"/>
</dbReference>